<dbReference type="InterPro" id="IPR029063">
    <property type="entry name" value="SAM-dependent_MTases_sf"/>
</dbReference>
<dbReference type="SUPFAM" id="SSF53335">
    <property type="entry name" value="S-adenosyl-L-methionine-dependent methyltransferases"/>
    <property type="match status" value="1"/>
</dbReference>
<gene>
    <name evidence="2" type="ORF">CSA09_02850</name>
</gene>
<dbReference type="EMBL" id="PDTV01000006">
    <property type="protein sequence ID" value="PIE83237.1"/>
    <property type="molecule type" value="Genomic_DNA"/>
</dbReference>
<dbReference type="AlphaFoldDB" id="A0A2G6PF98"/>
<feature type="domain" description="Methyltransferase" evidence="1">
    <location>
        <begin position="57"/>
        <end position="156"/>
    </location>
</feature>
<keyword evidence="2" id="KW-0808">Transferase</keyword>
<dbReference type="CDD" id="cd02440">
    <property type="entry name" value="AdoMet_MTases"/>
    <property type="match status" value="1"/>
</dbReference>
<dbReference type="Proteomes" id="UP000229278">
    <property type="component" value="Unassembled WGS sequence"/>
</dbReference>
<evidence type="ECO:0000313" key="2">
    <source>
        <dbReference type="EMBL" id="PIE83237.1"/>
    </source>
</evidence>
<evidence type="ECO:0000313" key="3">
    <source>
        <dbReference type="Proteomes" id="UP000229278"/>
    </source>
</evidence>
<organism evidence="2 3">
    <name type="scientific">Candidatus Contendibacter odensensis</name>
    <dbReference type="NCBI Taxonomy" id="1400860"/>
    <lineage>
        <taxon>Bacteria</taxon>
        <taxon>Pseudomonadati</taxon>
        <taxon>Pseudomonadota</taxon>
        <taxon>Gammaproteobacteria</taxon>
        <taxon>Candidatus Competibacteraceae</taxon>
        <taxon>Candidatus Contendibacter</taxon>
    </lineage>
</organism>
<sequence>MKDFVKDLLHNQVAISLALFTREIWLNPRAMGAACPSAPALASSMASWVPLNQEGIVLELGGGTGAVTDALLKHGVPPWKLVVVERSPNLARHLDRKFPQLQVIQGDAAVLVELLGAHDCAHTVNSIVSSLPLRSLPPAVTCAISNQFQTLLKPGGLLLQYTYDLRGIHNDFLVGFRQVSRKIVWRNLPPARIEVLERI</sequence>
<comment type="caution">
    <text evidence="2">The sequence shown here is derived from an EMBL/GenBank/DDBJ whole genome shotgun (WGS) entry which is preliminary data.</text>
</comment>
<dbReference type="GO" id="GO:0008168">
    <property type="term" value="F:methyltransferase activity"/>
    <property type="evidence" value="ECO:0007669"/>
    <property type="project" value="UniProtKB-KW"/>
</dbReference>
<evidence type="ECO:0000259" key="1">
    <source>
        <dbReference type="Pfam" id="PF13649"/>
    </source>
</evidence>
<name>A0A2G6PF98_9GAMM</name>
<protein>
    <submittedName>
        <fullName evidence="2">Methyltransferase</fullName>
    </submittedName>
</protein>
<reference evidence="2 3" key="1">
    <citation type="submission" date="2017-10" db="EMBL/GenBank/DDBJ databases">
        <title>Novel microbial diversity and functional potential in the marine mammal oral microbiome.</title>
        <authorList>
            <person name="Dudek N.K."/>
            <person name="Sun C.L."/>
            <person name="Burstein D."/>
            <person name="Kantor R.S."/>
            <person name="Aliaga Goltsman D.S."/>
            <person name="Bik E.M."/>
            <person name="Thomas B.C."/>
            <person name="Banfield J.F."/>
            <person name="Relman D.A."/>
        </authorList>
    </citation>
    <scope>NUCLEOTIDE SEQUENCE [LARGE SCALE GENOMIC DNA]</scope>
    <source>
        <strain evidence="2">DOLJORAL78_50_517</strain>
    </source>
</reference>
<dbReference type="Gene3D" id="3.40.50.150">
    <property type="entry name" value="Vaccinia Virus protein VP39"/>
    <property type="match status" value="1"/>
</dbReference>
<keyword evidence="2" id="KW-0489">Methyltransferase</keyword>
<dbReference type="InterPro" id="IPR041698">
    <property type="entry name" value="Methyltransf_25"/>
</dbReference>
<proteinExistence type="predicted"/>
<dbReference type="GO" id="GO:0032259">
    <property type="term" value="P:methylation"/>
    <property type="evidence" value="ECO:0007669"/>
    <property type="project" value="UniProtKB-KW"/>
</dbReference>
<accession>A0A2G6PF98</accession>
<dbReference type="Pfam" id="PF13649">
    <property type="entry name" value="Methyltransf_25"/>
    <property type="match status" value="1"/>
</dbReference>